<feature type="compositionally biased region" description="Polar residues" evidence="1">
    <location>
        <begin position="504"/>
        <end position="515"/>
    </location>
</feature>
<feature type="region of interest" description="Disordered" evidence="1">
    <location>
        <begin position="527"/>
        <end position="557"/>
    </location>
</feature>
<feature type="compositionally biased region" description="Polar residues" evidence="1">
    <location>
        <begin position="726"/>
        <end position="741"/>
    </location>
</feature>
<organism evidence="3 4">
    <name type="scientific">Entomortierella parvispora</name>
    <dbReference type="NCBI Taxonomy" id="205924"/>
    <lineage>
        <taxon>Eukaryota</taxon>
        <taxon>Fungi</taxon>
        <taxon>Fungi incertae sedis</taxon>
        <taxon>Mucoromycota</taxon>
        <taxon>Mortierellomycotina</taxon>
        <taxon>Mortierellomycetes</taxon>
        <taxon>Mortierellales</taxon>
        <taxon>Mortierellaceae</taxon>
        <taxon>Entomortierella</taxon>
    </lineage>
</organism>
<feature type="compositionally biased region" description="Basic residues" evidence="1">
    <location>
        <begin position="632"/>
        <end position="642"/>
    </location>
</feature>
<name>A0A9P3H2J0_9FUNG</name>
<feature type="compositionally biased region" description="Low complexity" evidence="1">
    <location>
        <begin position="355"/>
        <end position="369"/>
    </location>
</feature>
<feature type="region of interest" description="Disordered" evidence="1">
    <location>
        <begin position="976"/>
        <end position="1007"/>
    </location>
</feature>
<dbReference type="OrthoDB" id="2413627at2759"/>
<feature type="compositionally biased region" description="Low complexity" evidence="1">
    <location>
        <begin position="527"/>
        <end position="545"/>
    </location>
</feature>
<feature type="region of interest" description="Disordered" evidence="1">
    <location>
        <begin position="333"/>
        <end position="458"/>
    </location>
</feature>
<reference evidence="3" key="2">
    <citation type="journal article" date="2022" name="Microbiol. Resour. Announc.">
        <title>Whole-Genome Sequence of Entomortierella parvispora E1425, a Mucoromycotan Fungus Associated with Burkholderiaceae-Related Endosymbiotic Bacteria.</title>
        <authorList>
            <person name="Herlambang A."/>
            <person name="Guo Y."/>
            <person name="Takashima Y."/>
            <person name="Narisawa K."/>
            <person name="Ohta H."/>
            <person name="Nishizawa T."/>
        </authorList>
    </citation>
    <scope>NUCLEOTIDE SEQUENCE</scope>
    <source>
        <strain evidence="3">E1425</strain>
    </source>
</reference>
<accession>A0A9P3H2J0</accession>
<feature type="compositionally biased region" description="Low complexity" evidence="1">
    <location>
        <begin position="52"/>
        <end position="73"/>
    </location>
</feature>
<evidence type="ECO:0000313" key="3">
    <source>
        <dbReference type="EMBL" id="GJJ68928.1"/>
    </source>
</evidence>
<dbReference type="EMBL" id="BQFW01000002">
    <property type="protein sequence ID" value="GJJ68928.1"/>
    <property type="molecule type" value="Genomic_DNA"/>
</dbReference>
<feature type="region of interest" description="Disordered" evidence="1">
    <location>
        <begin position="914"/>
        <end position="937"/>
    </location>
</feature>
<feature type="region of interest" description="Disordered" evidence="1">
    <location>
        <begin position="113"/>
        <end position="164"/>
    </location>
</feature>
<protein>
    <submittedName>
        <fullName evidence="3">Uncharacterized protein</fullName>
    </submittedName>
</protein>
<feature type="region of interest" description="Disordered" evidence="1">
    <location>
        <begin position="1"/>
        <end position="88"/>
    </location>
</feature>
<sequence>METGYFNSRPPRPDPPQRPSSTPTTPAPVTSPLHTEATPIPIVASTTPLPQSEHPLSFASSSPSYPVSSYSASPPHPSSVGSDILFQPSLSPAPLTVPLLPIPEQALHPTEIPETEDALSFSSNAPSSSMPISDPIPASREGPQTVSFAPDPPHPGPSLPAQPPLVAINTNASELALKNAVAGGLMSSSTSVPPATHVYKMLNSAPSSSISSPLRTHNNNISNSGGSGGHHGPPRRSSMKRSSISTASGRSGHSSTAKGVSALSAIVAAEKAHNTAIVAAATSSHKPKRPDMRSYHYSQYSFGNLGMIYPPSRSVSYAGSSTTGRSLSDLAAQSVASTGGDGAVQNRGESHHESQQSQQPQQQQSPQQQDLPGLRKSLSVGKTGKRGFATRLRKLRQRRGSASHGVTSGESDAESPSIGYTQKSSSFGKPSRTGQVDPSLPPPPPMRVNSGPSKDTSVVSPTYAIPYGFGNMGVAPLTIVTKSVPKNNSAPPSSEGGLVLPPATGSSDLKESSSTARFKQMIKRNVGLSSAAPSPTASTTTLTPGGYLGSPSPTIRPSTSWNGSNDFLPLDDQYFPPINSRVSRLAGTGRRARLARKLIPGYGLPSDGEDNDSTVGPLLTMRVHQHRHQSFLPHLHTHRRKSRDHDQSGGEIGGQLPQPPVITVPSSPRESGERDYIAPGVSKALKEARQANQEANVLLAEVRPLPQSFVEAYTAMQAPSKKKTPVTRQVSTQRSATPLPSQQQQLQQQQFLQQQQKAGVSLNAAASLGQGGNISILPIMTTPLLRTQRIVTTTNMASGTASARNTPPPPPPPRIIDPLGTKSFLFKSYQNSRFQGHYIFRVLGDKVQYCKLPVGVEQACCQYFREADVTYRSIEFKSKEWREQKRIAMEKREKEFREAQASRLWITPLDIRPRPRLSQTSHSDPLQQQAKTRLREDGGALDVKGSGLLTKSADMMGGDDEITLENTLHNASVDVATLSSQEDEKDDSSFPLRGYGYERSNSDPTGILSDELRRDLEAASGVAISSATSIHGDDDDPALAFEQSSNQPRLSFSSLTSKTADESALILFQHEEERWARFKEQQQLEQIQRSFDHAYWLEIEQQNCKAAKEAYYGLELYLHELLRIAQVEYETFDLLTEVSIRNENKDSSLLTVVNGDKTNVMSLESPSLRQKYEFLNWVSICLMDHGEIFEPDPTQTVSIKKQRDRLDGHPNSASEKPNYDRGIVVKKGEFGAQGSGDSNLNFLLGASPLDKGTDDSLLDLSTVRLALMQAEIQSKREHVAVQMKGIEDALDQLEKLDDSARRLLVTLQRAIEGQEVQSALRPAPSTGLTLAETVEQKIKDVNDRIIVCTRIMCAARLNLNRLKYEIELEQRSMRLFRQYKIAIAVISVLLLALGYFLYHQRVEQRLQEKLLYIQQQHQIRQQQFHSFLGTVDPKTGRKESISPKSPLQVILLGGPDAADLPPPETTSPFFDHPVQNPFGFLEKFHGGCKDCKKDKKKRAGNTKAKKRWPFFSLKEPVDLDKAQWDELGMCPAQKSKHGNKA</sequence>
<feature type="compositionally biased region" description="Basic residues" evidence="1">
    <location>
        <begin position="391"/>
        <end position="401"/>
    </location>
</feature>
<feature type="region of interest" description="Disordered" evidence="1">
    <location>
        <begin position="632"/>
        <end position="674"/>
    </location>
</feature>
<keyword evidence="2" id="KW-1133">Transmembrane helix</keyword>
<keyword evidence="2" id="KW-0812">Transmembrane</keyword>
<keyword evidence="2" id="KW-0472">Membrane</keyword>
<reference evidence="3" key="1">
    <citation type="submission" date="2021-11" db="EMBL/GenBank/DDBJ databases">
        <authorList>
            <person name="Herlambang A."/>
            <person name="Guo Y."/>
            <person name="Takashima Y."/>
            <person name="Nishizawa T."/>
        </authorList>
    </citation>
    <scope>NUCLEOTIDE SEQUENCE</scope>
    <source>
        <strain evidence="3">E1425</strain>
    </source>
</reference>
<feature type="compositionally biased region" description="Low complexity" evidence="1">
    <location>
        <begin position="19"/>
        <end position="32"/>
    </location>
</feature>
<feature type="transmembrane region" description="Helical" evidence="2">
    <location>
        <begin position="1379"/>
        <end position="1398"/>
    </location>
</feature>
<keyword evidence="4" id="KW-1185">Reference proteome</keyword>
<feature type="compositionally biased region" description="Low complexity" evidence="1">
    <location>
        <begin position="120"/>
        <end position="139"/>
    </location>
</feature>
<feature type="compositionally biased region" description="Low complexity" evidence="1">
    <location>
        <begin position="205"/>
        <end position="224"/>
    </location>
</feature>
<feature type="region of interest" description="Disordered" evidence="1">
    <location>
        <begin position="205"/>
        <end position="257"/>
    </location>
</feature>
<proteinExistence type="predicted"/>
<evidence type="ECO:0000256" key="2">
    <source>
        <dbReference type="SAM" id="Phobius"/>
    </source>
</evidence>
<gene>
    <name evidence="3" type="ORF">EMPS_01274</name>
</gene>
<comment type="caution">
    <text evidence="3">The sequence shown here is derived from an EMBL/GenBank/DDBJ whole genome shotgun (WGS) entry which is preliminary data.</text>
</comment>
<feature type="region of interest" description="Disordered" evidence="1">
    <location>
        <begin position="1193"/>
        <end position="1219"/>
    </location>
</feature>
<evidence type="ECO:0000256" key="1">
    <source>
        <dbReference type="SAM" id="MobiDB-lite"/>
    </source>
</evidence>
<feature type="region of interest" description="Disordered" evidence="1">
    <location>
        <begin position="717"/>
        <end position="750"/>
    </location>
</feature>
<evidence type="ECO:0000313" key="4">
    <source>
        <dbReference type="Proteomes" id="UP000827284"/>
    </source>
</evidence>
<feature type="compositionally biased region" description="Polar residues" evidence="1">
    <location>
        <begin position="418"/>
        <end position="436"/>
    </location>
</feature>
<dbReference type="Proteomes" id="UP000827284">
    <property type="component" value="Unassembled WGS sequence"/>
</dbReference>
<feature type="compositionally biased region" description="Polar residues" evidence="1">
    <location>
        <begin position="240"/>
        <end position="257"/>
    </location>
</feature>
<feature type="region of interest" description="Disordered" evidence="1">
    <location>
        <begin position="486"/>
        <end position="515"/>
    </location>
</feature>
<feature type="compositionally biased region" description="Polar residues" evidence="1">
    <location>
        <begin position="917"/>
        <end position="931"/>
    </location>
</feature>
<feature type="compositionally biased region" description="Pro residues" evidence="1">
    <location>
        <begin position="150"/>
        <end position="163"/>
    </location>
</feature>